<dbReference type="Proteomes" id="UP000187406">
    <property type="component" value="Unassembled WGS sequence"/>
</dbReference>
<evidence type="ECO:0000313" key="3">
    <source>
        <dbReference type="Proteomes" id="UP000187406"/>
    </source>
</evidence>
<comment type="caution">
    <text evidence="2">The sequence shown here is derived from an EMBL/GenBank/DDBJ whole genome shotgun (WGS) entry which is preliminary data.</text>
</comment>
<feature type="transmembrane region" description="Helical" evidence="1">
    <location>
        <begin position="20"/>
        <end position="39"/>
    </location>
</feature>
<keyword evidence="1" id="KW-0472">Membrane</keyword>
<dbReference type="AlphaFoldDB" id="A0A1Q3C4G9"/>
<proteinExistence type="predicted"/>
<name>A0A1Q3C4G9_CEPFO</name>
<keyword evidence="1" id="KW-0812">Transmembrane</keyword>
<dbReference type="PANTHER" id="PTHR34658">
    <property type="entry name" value="OS01G0151800 PROTEIN"/>
    <property type="match status" value="1"/>
</dbReference>
<feature type="transmembrane region" description="Helical" evidence="1">
    <location>
        <begin position="89"/>
        <end position="107"/>
    </location>
</feature>
<keyword evidence="3" id="KW-1185">Reference proteome</keyword>
<gene>
    <name evidence="2" type="ORF">CFOL_v3_18491</name>
</gene>
<dbReference type="EMBL" id="BDDD01001301">
    <property type="protein sequence ID" value="GAV75011.1"/>
    <property type="molecule type" value="Genomic_DNA"/>
</dbReference>
<dbReference type="STRING" id="3775.A0A1Q3C4G9"/>
<evidence type="ECO:0000256" key="1">
    <source>
        <dbReference type="SAM" id="Phobius"/>
    </source>
</evidence>
<dbReference type="OrthoDB" id="1921102at2759"/>
<evidence type="ECO:0000313" key="2">
    <source>
        <dbReference type="EMBL" id="GAV75011.1"/>
    </source>
</evidence>
<dbReference type="InParanoid" id="A0A1Q3C4G9"/>
<dbReference type="PANTHER" id="PTHR34658:SF5">
    <property type="entry name" value="PROTEIN, PUTATIVE-RELATED"/>
    <property type="match status" value="1"/>
</dbReference>
<reference evidence="3" key="1">
    <citation type="submission" date="2016-04" db="EMBL/GenBank/DDBJ databases">
        <title>Cephalotus genome sequencing.</title>
        <authorList>
            <person name="Fukushima K."/>
            <person name="Hasebe M."/>
            <person name="Fang X."/>
        </authorList>
    </citation>
    <scope>NUCLEOTIDE SEQUENCE [LARGE SCALE GENOMIC DNA]</scope>
    <source>
        <strain evidence="3">cv. St1</strain>
    </source>
</reference>
<protein>
    <submittedName>
        <fullName evidence="2">Uncharacterized protein</fullName>
    </submittedName>
</protein>
<keyword evidence="1" id="KW-1133">Transmembrane helix</keyword>
<sequence length="118" mass="12766">MLLSFLHTMFRQVVSRGPPLYAATWAILLTLTVGVASFAPETAFVSAIAPSSSFSRLCYAKGVARFPLDLPGEVFCLPAYMVKRSNLDFFVPTLFAALVVAASASLVRSFGLLEDEID</sequence>
<organism evidence="2 3">
    <name type="scientific">Cephalotus follicularis</name>
    <name type="common">Albany pitcher plant</name>
    <dbReference type="NCBI Taxonomy" id="3775"/>
    <lineage>
        <taxon>Eukaryota</taxon>
        <taxon>Viridiplantae</taxon>
        <taxon>Streptophyta</taxon>
        <taxon>Embryophyta</taxon>
        <taxon>Tracheophyta</taxon>
        <taxon>Spermatophyta</taxon>
        <taxon>Magnoliopsida</taxon>
        <taxon>eudicotyledons</taxon>
        <taxon>Gunneridae</taxon>
        <taxon>Pentapetalae</taxon>
        <taxon>rosids</taxon>
        <taxon>fabids</taxon>
        <taxon>Oxalidales</taxon>
        <taxon>Cephalotaceae</taxon>
        <taxon>Cephalotus</taxon>
    </lineage>
</organism>
<accession>A0A1Q3C4G9</accession>